<gene>
    <name evidence="2" type="ORF">AVEN_133859_1</name>
</gene>
<accession>A0A4Y2N8A5</accession>
<dbReference type="AlphaFoldDB" id="A0A4Y2N8A5"/>
<organism evidence="2 3">
    <name type="scientific">Araneus ventricosus</name>
    <name type="common">Orbweaver spider</name>
    <name type="synonym">Epeira ventricosa</name>
    <dbReference type="NCBI Taxonomy" id="182803"/>
    <lineage>
        <taxon>Eukaryota</taxon>
        <taxon>Metazoa</taxon>
        <taxon>Ecdysozoa</taxon>
        <taxon>Arthropoda</taxon>
        <taxon>Chelicerata</taxon>
        <taxon>Arachnida</taxon>
        <taxon>Araneae</taxon>
        <taxon>Araneomorphae</taxon>
        <taxon>Entelegynae</taxon>
        <taxon>Araneoidea</taxon>
        <taxon>Araneidae</taxon>
        <taxon>Araneus</taxon>
    </lineage>
</organism>
<name>A0A4Y2N8A5_ARAVE</name>
<feature type="region of interest" description="Disordered" evidence="1">
    <location>
        <begin position="35"/>
        <end position="54"/>
    </location>
</feature>
<sequence>MTIVLTNFDQKHSRAYSVPTRRTLPYSQARLVVRSRLRDQRVPGSKPDSTEEPPCKRVWCTFNPSGPNVLPLVWCKKIPTLARPTQKGCKAGRGPAGRTPPACGGRDLLGTIR</sequence>
<proteinExistence type="predicted"/>
<keyword evidence="3" id="KW-1185">Reference proteome</keyword>
<protein>
    <submittedName>
        <fullName evidence="2">Uncharacterized protein</fullName>
    </submittedName>
</protein>
<evidence type="ECO:0000256" key="1">
    <source>
        <dbReference type="SAM" id="MobiDB-lite"/>
    </source>
</evidence>
<evidence type="ECO:0000313" key="3">
    <source>
        <dbReference type="Proteomes" id="UP000499080"/>
    </source>
</evidence>
<comment type="caution">
    <text evidence="2">The sequence shown here is derived from an EMBL/GenBank/DDBJ whole genome shotgun (WGS) entry which is preliminary data.</text>
</comment>
<evidence type="ECO:0000313" key="2">
    <source>
        <dbReference type="EMBL" id="GBN35132.1"/>
    </source>
</evidence>
<dbReference type="EMBL" id="BGPR01008646">
    <property type="protein sequence ID" value="GBN35132.1"/>
    <property type="molecule type" value="Genomic_DNA"/>
</dbReference>
<reference evidence="2 3" key="1">
    <citation type="journal article" date="2019" name="Sci. Rep.">
        <title>Orb-weaving spider Araneus ventricosus genome elucidates the spidroin gene catalogue.</title>
        <authorList>
            <person name="Kono N."/>
            <person name="Nakamura H."/>
            <person name="Ohtoshi R."/>
            <person name="Moran D.A.P."/>
            <person name="Shinohara A."/>
            <person name="Yoshida Y."/>
            <person name="Fujiwara M."/>
            <person name="Mori M."/>
            <person name="Tomita M."/>
            <person name="Arakawa K."/>
        </authorList>
    </citation>
    <scope>NUCLEOTIDE SEQUENCE [LARGE SCALE GENOMIC DNA]</scope>
</reference>
<dbReference type="Proteomes" id="UP000499080">
    <property type="component" value="Unassembled WGS sequence"/>
</dbReference>
<feature type="region of interest" description="Disordered" evidence="1">
    <location>
        <begin position="85"/>
        <end position="113"/>
    </location>
</feature>